<evidence type="ECO:0000256" key="1">
    <source>
        <dbReference type="ARBA" id="ARBA00004383"/>
    </source>
</evidence>
<dbReference type="GO" id="GO:0015031">
    <property type="term" value="P:protein transport"/>
    <property type="evidence" value="ECO:0007669"/>
    <property type="project" value="UniProtKB-KW"/>
</dbReference>
<dbReference type="InterPro" id="IPR051045">
    <property type="entry name" value="TonB-dependent_transducer"/>
</dbReference>
<feature type="compositionally biased region" description="Pro residues" evidence="10">
    <location>
        <begin position="115"/>
        <end position="128"/>
    </location>
</feature>
<feature type="transmembrane region" description="Helical" evidence="11">
    <location>
        <begin position="12"/>
        <end position="34"/>
    </location>
</feature>
<evidence type="ECO:0000256" key="4">
    <source>
        <dbReference type="ARBA" id="ARBA00022475"/>
    </source>
</evidence>
<dbReference type="Gene3D" id="3.30.1150.10">
    <property type="match status" value="1"/>
</dbReference>
<accession>A0A7V4G8N1</accession>
<evidence type="ECO:0000313" key="13">
    <source>
        <dbReference type="EMBL" id="HGS05301.1"/>
    </source>
</evidence>
<reference evidence="13" key="1">
    <citation type="journal article" date="2020" name="mSystems">
        <title>Genome- and Community-Level Interaction Insights into Carbon Utilization and Element Cycling Functions of Hydrothermarchaeota in Hydrothermal Sediment.</title>
        <authorList>
            <person name="Zhou Z."/>
            <person name="Liu Y."/>
            <person name="Xu W."/>
            <person name="Pan J."/>
            <person name="Luo Z.H."/>
            <person name="Li M."/>
        </authorList>
    </citation>
    <scope>NUCLEOTIDE SEQUENCE [LARGE SCALE GENOMIC DNA]</scope>
    <source>
        <strain evidence="13">SpSt-548</strain>
    </source>
</reference>
<dbReference type="InterPro" id="IPR037682">
    <property type="entry name" value="TonB_C"/>
</dbReference>
<dbReference type="Pfam" id="PF03544">
    <property type="entry name" value="TonB_C"/>
    <property type="match status" value="1"/>
</dbReference>
<dbReference type="AlphaFoldDB" id="A0A7V4G8N1"/>
<evidence type="ECO:0000256" key="8">
    <source>
        <dbReference type="ARBA" id="ARBA00022989"/>
    </source>
</evidence>
<feature type="domain" description="TonB C-terminal" evidence="12">
    <location>
        <begin position="195"/>
        <end position="291"/>
    </location>
</feature>
<organism evidence="13">
    <name type="scientific">Desulfobacca acetoxidans</name>
    <dbReference type="NCBI Taxonomy" id="60893"/>
    <lineage>
        <taxon>Bacteria</taxon>
        <taxon>Pseudomonadati</taxon>
        <taxon>Thermodesulfobacteriota</taxon>
        <taxon>Desulfobaccia</taxon>
        <taxon>Desulfobaccales</taxon>
        <taxon>Desulfobaccaceae</taxon>
        <taxon>Desulfobacca</taxon>
    </lineage>
</organism>
<evidence type="ECO:0000256" key="6">
    <source>
        <dbReference type="ARBA" id="ARBA00022692"/>
    </source>
</evidence>
<dbReference type="SUPFAM" id="SSF74653">
    <property type="entry name" value="TolA/TonB C-terminal domain"/>
    <property type="match status" value="1"/>
</dbReference>
<name>A0A7V4G8N1_9BACT</name>
<dbReference type="NCBIfam" id="TIGR01352">
    <property type="entry name" value="tonB_Cterm"/>
    <property type="match status" value="1"/>
</dbReference>
<feature type="region of interest" description="Disordered" evidence="10">
    <location>
        <begin position="56"/>
        <end position="190"/>
    </location>
</feature>
<comment type="caution">
    <text evidence="13">The sequence shown here is derived from an EMBL/GenBank/DDBJ whole genome shotgun (WGS) entry which is preliminary data.</text>
</comment>
<feature type="compositionally biased region" description="Low complexity" evidence="10">
    <location>
        <begin position="78"/>
        <end position="93"/>
    </location>
</feature>
<evidence type="ECO:0000256" key="3">
    <source>
        <dbReference type="ARBA" id="ARBA00022448"/>
    </source>
</evidence>
<evidence type="ECO:0000256" key="5">
    <source>
        <dbReference type="ARBA" id="ARBA00022519"/>
    </source>
</evidence>
<sequence>MQETTAGQEWGFSGNLALSLAFHLLLGGMVLWWAGTPRPPAPVVLTVSLVAPAPEPGAAPPGPRVLQHPGPTKPAPARPRAVLNPAAAAPLKPLVKKPPRQPLPSPPALEKAEPFPTPPARPLQPPQVIPAAPARPGAPGGAAASAPARAPAASGAGTGSAADSSRASGAGPSSTVLGHSSGPGSGNADGKAYSDYMQLIRSRILAKRQYPPQALQRHQEGVVRLRFTLSAAGTLDQGVEVVKPSGVQVLDNQARACVQAAAPFPPIPPDLKRDRLVVEVPVIYRLSDAGR</sequence>
<protein>
    <submittedName>
        <fullName evidence="13">TonB family protein</fullName>
    </submittedName>
</protein>
<evidence type="ECO:0000259" key="12">
    <source>
        <dbReference type="PROSITE" id="PS52015"/>
    </source>
</evidence>
<evidence type="ECO:0000256" key="10">
    <source>
        <dbReference type="SAM" id="MobiDB-lite"/>
    </source>
</evidence>
<dbReference type="PANTHER" id="PTHR33446">
    <property type="entry name" value="PROTEIN TONB-RELATED"/>
    <property type="match status" value="1"/>
</dbReference>
<dbReference type="PROSITE" id="PS52015">
    <property type="entry name" value="TONB_CTD"/>
    <property type="match status" value="1"/>
</dbReference>
<evidence type="ECO:0000256" key="2">
    <source>
        <dbReference type="ARBA" id="ARBA00006555"/>
    </source>
</evidence>
<dbReference type="PANTHER" id="PTHR33446:SF2">
    <property type="entry name" value="PROTEIN TONB"/>
    <property type="match status" value="1"/>
</dbReference>
<keyword evidence="7" id="KW-0653">Protein transport</keyword>
<feature type="compositionally biased region" description="Low complexity" evidence="10">
    <location>
        <begin position="129"/>
        <end position="174"/>
    </location>
</feature>
<gene>
    <name evidence="13" type="ORF">ENT08_06135</name>
</gene>
<comment type="similarity">
    <text evidence="2">Belongs to the TonB family.</text>
</comment>
<dbReference type="GO" id="GO:0031992">
    <property type="term" value="F:energy transducer activity"/>
    <property type="evidence" value="ECO:0007669"/>
    <property type="project" value="TreeGrafter"/>
</dbReference>
<dbReference type="GO" id="GO:0098797">
    <property type="term" value="C:plasma membrane protein complex"/>
    <property type="evidence" value="ECO:0007669"/>
    <property type="project" value="TreeGrafter"/>
</dbReference>
<evidence type="ECO:0000256" key="9">
    <source>
        <dbReference type="ARBA" id="ARBA00023136"/>
    </source>
</evidence>
<dbReference type="InterPro" id="IPR006260">
    <property type="entry name" value="TonB/TolA_C"/>
</dbReference>
<keyword evidence="9 11" id="KW-0472">Membrane</keyword>
<keyword evidence="3" id="KW-0813">Transport</keyword>
<dbReference type="EMBL" id="DSXI01000360">
    <property type="protein sequence ID" value="HGS05301.1"/>
    <property type="molecule type" value="Genomic_DNA"/>
</dbReference>
<evidence type="ECO:0000256" key="7">
    <source>
        <dbReference type="ARBA" id="ARBA00022927"/>
    </source>
</evidence>
<keyword evidence="8 11" id="KW-1133">Transmembrane helix</keyword>
<proteinExistence type="inferred from homology"/>
<evidence type="ECO:0000256" key="11">
    <source>
        <dbReference type="SAM" id="Phobius"/>
    </source>
</evidence>
<comment type="subcellular location">
    <subcellularLocation>
        <location evidence="1">Cell inner membrane</location>
        <topology evidence="1">Single-pass membrane protein</topology>
        <orientation evidence="1">Periplasmic side</orientation>
    </subcellularLocation>
</comment>
<keyword evidence="5" id="KW-0997">Cell inner membrane</keyword>
<keyword evidence="4" id="KW-1003">Cell membrane</keyword>
<dbReference type="GO" id="GO:0055085">
    <property type="term" value="P:transmembrane transport"/>
    <property type="evidence" value="ECO:0007669"/>
    <property type="project" value="InterPro"/>
</dbReference>
<keyword evidence="6 11" id="KW-0812">Transmembrane</keyword>